<protein>
    <submittedName>
        <fullName evidence="2">Uncharacterized protein</fullName>
    </submittedName>
</protein>
<dbReference type="Proteomes" id="UP000499080">
    <property type="component" value="Unassembled WGS sequence"/>
</dbReference>
<name>A0A4Y2AYC3_ARAVE</name>
<gene>
    <name evidence="2" type="ORF">AVEN_221317_1</name>
</gene>
<dbReference type="AlphaFoldDB" id="A0A4Y2AYC3"/>
<evidence type="ECO:0000313" key="3">
    <source>
        <dbReference type="Proteomes" id="UP000499080"/>
    </source>
</evidence>
<accession>A0A4Y2AYC3</accession>
<sequence length="85" mass="9206">MTAITRELAPPSPSFRSTPAGESLAHAIGFSVCEAHIHGGSSVKSGFDPGTFWPRNRDLNTMPPRPLTEEFVINEKCPSLLNRAT</sequence>
<reference evidence="2 3" key="1">
    <citation type="journal article" date="2019" name="Sci. Rep.">
        <title>Orb-weaving spider Araneus ventricosus genome elucidates the spidroin gene catalogue.</title>
        <authorList>
            <person name="Kono N."/>
            <person name="Nakamura H."/>
            <person name="Ohtoshi R."/>
            <person name="Moran D.A.P."/>
            <person name="Shinohara A."/>
            <person name="Yoshida Y."/>
            <person name="Fujiwara M."/>
            <person name="Mori M."/>
            <person name="Tomita M."/>
            <person name="Arakawa K."/>
        </authorList>
    </citation>
    <scope>NUCLEOTIDE SEQUENCE [LARGE SCALE GENOMIC DNA]</scope>
</reference>
<dbReference type="EMBL" id="BGPR01000041">
    <property type="protein sequence ID" value="GBL85091.1"/>
    <property type="molecule type" value="Genomic_DNA"/>
</dbReference>
<comment type="caution">
    <text evidence="2">The sequence shown here is derived from an EMBL/GenBank/DDBJ whole genome shotgun (WGS) entry which is preliminary data.</text>
</comment>
<proteinExistence type="predicted"/>
<keyword evidence="3" id="KW-1185">Reference proteome</keyword>
<evidence type="ECO:0000256" key="1">
    <source>
        <dbReference type="SAM" id="MobiDB-lite"/>
    </source>
</evidence>
<evidence type="ECO:0000313" key="2">
    <source>
        <dbReference type="EMBL" id="GBL85091.1"/>
    </source>
</evidence>
<organism evidence="2 3">
    <name type="scientific">Araneus ventricosus</name>
    <name type="common">Orbweaver spider</name>
    <name type="synonym">Epeira ventricosa</name>
    <dbReference type="NCBI Taxonomy" id="182803"/>
    <lineage>
        <taxon>Eukaryota</taxon>
        <taxon>Metazoa</taxon>
        <taxon>Ecdysozoa</taxon>
        <taxon>Arthropoda</taxon>
        <taxon>Chelicerata</taxon>
        <taxon>Arachnida</taxon>
        <taxon>Araneae</taxon>
        <taxon>Araneomorphae</taxon>
        <taxon>Entelegynae</taxon>
        <taxon>Araneoidea</taxon>
        <taxon>Araneidae</taxon>
        <taxon>Araneus</taxon>
    </lineage>
</organism>
<feature type="region of interest" description="Disordered" evidence="1">
    <location>
        <begin position="1"/>
        <end position="20"/>
    </location>
</feature>